<accession>A0A9R1RT46</accession>
<keyword evidence="5" id="KW-1133">Transmembrane helix</keyword>
<evidence type="ECO:0000256" key="2">
    <source>
        <dbReference type="ARBA" id="ARBA00022679"/>
    </source>
</evidence>
<dbReference type="OMA" id="YHRAANT"/>
<reference evidence="8 9" key="1">
    <citation type="submission" date="2017-09" db="EMBL/GenBank/DDBJ databases">
        <authorList>
            <consortium name="International Durum Wheat Genome Sequencing Consortium (IDWGSC)"/>
            <person name="Milanesi L."/>
        </authorList>
    </citation>
    <scope>NUCLEOTIDE SEQUENCE [LARGE SCALE GENOMIC DNA]</scope>
    <source>
        <strain evidence="9">cv. Svevo</strain>
    </source>
</reference>
<evidence type="ECO:0000259" key="6">
    <source>
        <dbReference type="Pfam" id="PF08392"/>
    </source>
</evidence>
<dbReference type="InterPro" id="IPR013601">
    <property type="entry name" value="FAE1_typ3_polyketide_synth"/>
</dbReference>
<evidence type="ECO:0000256" key="1">
    <source>
        <dbReference type="ARBA" id="ARBA00005531"/>
    </source>
</evidence>
<dbReference type="AlphaFoldDB" id="A0A9R1RT46"/>
<dbReference type="Pfam" id="PF08541">
    <property type="entry name" value="ACP_syn_III_C"/>
    <property type="match status" value="1"/>
</dbReference>
<comment type="similarity">
    <text evidence="1 4">Belongs to the thiolase-like superfamily. Chalcone/stilbene synthases family.</text>
</comment>
<dbReference type="Pfam" id="PF08392">
    <property type="entry name" value="FAE1_CUT1_RppA"/>
    <property type="match status" value="2"/>
</dbReference>
<dbReference type="InterPro" id="IPR012392">
    <property type="entry name" value="3-ktacl-CoA_syn"/>
</dbReference>
<keyword evidence="5" id="KW-0472">Membrane</keyword>
<dbReference type="Gene3D" id="3.40.47.10">
    <property type="match status" value="2"/>
</dbReference>
<gene>
    <name evidence="8" type="ORF">TRITD_2Bv1G237100</name>
</gene>
<feature type="domain" description="Beta-ketoacyl-[acyl-carrier-protein] synthase III C-terminal" evidence="7">
    <location>
        <begin position="380"/>
        <end position="455"/>
    </location>
</feature>
<evidence type="ECO:0000256" key="5">
    <source>
        <dbReference type="SAM" id="Phobius"/>
    </source>
</evidence>
<organism evidence="8 9">
    <name type="scientific">Triticum turgidum subsp. durum</name>
    <name type="common">Durum wheat</name>
    <name type="synonym">Triticum durum</name>
    <dbReference type="NCBI Taxonomy" id="4567"/>
    <lineage>
        <taxon>Eukaryota</taxon>
        <taxon>Viridiplantae</taxon>
        <taxon>Streptophyta</taxon>
        <taxon>Embryophyta</taxon>
        <taxon>Tracheophyta</taxon>
        <taxon>Spermatophyta</taxon>
        <taxon>Magnoliopsida</taxon>
        <taxon>Liliopsida</taxon>
        <taxon>Poales</taxon>
        <taxon>Poaceae</taxon>
        <taxon>BOP clade</taxon>
        <taxon>Pooideae</taxon>
        <taxon>Triticodae</taxon>
        <taxon>Triticeae</taxon>
        <taxon>Triticinae</taxon>
        <taxon>Triticum</taxon>
    </lineage>
</organism>
<dbReference type="GO" id="GO:0016020">
    <property type="term" value="C:membrane"/>
    <property type="evidence" value="ECO:0007669"/>
    <property type="project" value="InterPro"/>
</dbReference>
<dbReference type="InterPro" id="IPR013747">
    <property type="entry name" value="ACP_syn_III_C"/>
</dbReference>
<dbReference type="EMBL" id="LT934114">
    <property type="protein sequence ID" value="VAH53062.1"/>
    <property type="molecule type" value="Genomic_DNA"/>
</dbReference>
<keyword evidence="9" id="KW-1185">Reference proteome</keyword>
<keyword evidence="2 4" id="KW-0808">Transferase</keyword>
<feature type="transmembrane region" description="Helical" evidence="5">
    <location>
        <begin position="88"/>
        <end position="107"/>
    </location>
</feature>
<proteinExistence type="inferred from homology"/>
<sequence>MQGPCINIPLLGLGCYPRQHMHATYTTLPNNMSSHLQHLRLLYHRAANTLILRIAIATTLAGAVLTKVTQGVVSAHQIVPQSSAICPIHLFLVVVLFIVTATFYLALRPRTVYLVDYACFVASSKFRYPKATLLEHAHLSPLLDDSTTNFIATILERSGMSDQTYVPPILSYIEPYCGLDEARAEAELIMFPVIDELFAKTCINRDAIRVLITNSSGFSPVPSNADMIVHRYKLRSDIRLMNLSGMACTASVTAVGIASNMLQVMPWGSYALVCAKLLSTSRSKARFRLEHLARTITAANDAAYRCVYQEEDEKGNFGTALSKDLMGVAGDALKANITVTGPLVLPGSELLRVLLYRMAKKVIGSRRARQSIPNFCLAFEHFCIHVGGPAVITSVQHGLNLSDKNVEASRMTLHRFGNQLSASVWYELAYIEAKGQMKKGNRVWMIGFGAGYECNTIGWMCIQPSSGAHGPWASCIHRYPVDVSNKV</sequence>
<evidence type="ECO:0000313" key="8">
    <source>
        <dbReference type="EMBL" id="VAH53062.1"/>
    </source>
</evidence>
<dbReference type="EC" id="2.3.1.-" evidence="4"/>
<dbReference type="GO" id="GO:0006633">
    <property type="term" value="P:fatty acid biosynthetic process"/>
    <property type="evidence" value="ECO:0007669"/>
    <property type="project" value="InterPro"/>
</dbReference>
<feature type="domain" description="FAE" evidence="6">
    <location>
        <begin position="276"/>
        <end position="361"/>
    </location>
</feature>
<dbReference type="Proteomes" id="UP000324705">
    <property type="component" value="Chromosome 2B"/>
</dbReference>
<feature type="domain" description="FAE" evidence="6">
    <location>
        <begin position="105"/>
        <end position="274"/>
    </location>
</feature>
<protein>
    <recommendedName>
        <fullName evidence="4">3-ketoacyl-CoA synthase</fullName>
        <ecNumber evidence="4">2.3.1.-</ecNumber>
    </recommendedName>
</protein>
<dbReference type="InterPro" id="IPR016039">
    <property type="entry name" value="Thiolase-like"/>
</dbReference>
<feature type="transmembrane region" description="Helical" evidence="5">
    <location>
        <begin position="50"/>
        <end position="68"/>
    </location>
</feature>
<keyword evidence="3 4" id="KW-0012">Acyltransferase</keyword>
<dbReference type="Gramene" id="TRITD2Bv1G237100.1">
    <property type="protein sequence ID" value="TRITD2Bv1G237100.1"/>
    <property type="gene ID" value="TRITD2Bv1G237100"/>
</dbReference>
<comment type="pathway">
    <text evidence="4">Lipid metabolism; fatty acid biosynthesis.</text>
</comment>
<name>A0A9R1RT46_TRITD</name>
<dbReference type="GO" id="GO:0016747">
    <property type="term" value="F:acyltransferase activity, transferring groups other than amino-acyl groups"/>
    <property type="evidence" value="ECO:0007669"/>
    <property type="project" value="InterPro"/>
</dbReference>
<dbReference type="PANTHER" id="PTHR31561">
    <property type="entry name" value="3-KETOACYL-COA SYNTHASE"/>
    <property type="match status" value="1"/>
</dbReference>
<feature type="transmembrane region" description="Helical" evidence="5">
    <location>
        <begin position="240"/>
        <end position="258"/>
    </location>
</feature>
<dbReference type="PIRSF" id="PIRSF036417">
    <property type="entry name" value="3-ktacl-CoA_syn"/>
    <property type="match status" value="1"/>
</dbReference>
<dbReference type="SUPFAM" id="SSF53901">
    <property type="entry name" value="Thiolase-like"/>
    <property type="match status" value="2"/>
</dbReference>
<evidence type="ECO:0000259" key="7">
    <source>
        <dbReference type="Pfam" id="PF08541"/>
    </source>
</evidence>
<evidence type="ECO:0000313" key="9">
    <source>
        <dbReference type="Proteomes" id="UP000324705"/>
    </source>
</evidence>
<keyword evidence="5" id="KW-0812">Transmembrane</keyword>
<evidence type="ECO:0000256" key="3">
    <source>
        <dbReference type="ARBA" id="ARBA00023315"/>
    </source>
</evidence>
<evidence type="ECO:0000256" key="4">
    <source>
        <dbReference type="PIRNR" id="PIRNR036417"/>
    </source>
</evidence>